<feature type="compositionally biased region" description="Low complexity" evidence="1">
    <location>
        <begin position="16"/>
        <end position="32"/>
    </location>
</feature>
<feature type="compositionally biased region" description="Polar residues" evidence="1">
    <location>
        <begin position="72"/>
        <end position="91"/>
    </location>
</feature>
<reference evidence="2" key="1">
    <citation type="submission" date="2011-03" db="EMBL/GenBank/DDBJ databases">
        <authorList>
            <person name="Lee H."/>
        </authorList>
    </citation>
    <scope>NUCLEOTIDE SEQUENCE</scope>
    <source>
        <strain evidence="2">MOTT90</strain>
        <plasmid evidence="2">pM90</plasmid>
    </source>
</reference>
<feature type="region of interest" description="Disordered" evidence="1">
    <location>
        <begin position="1"/>
        <end position="41"/>
    </location>
</feature>
<geneLocation type="plasmid" evidence="2">
    <name>pM90</name>
</geneLocation>
<dbReference type="RefSeq" id="WP_015388953.1">
    <property type="nucleotide sequence ID" value="NZ_JF699753.1"/>
</dbReference>
<feature type="compositionally biased region" description="Polar residues" evidence="1">
    <location>
        <begin position="1"/>
        <end position="10"/>
    </location>
</feature>
<accession>A0A1L1V8G9</accession>
<dbReference type="AlphaFoldDB" id="A0A1L1V8G9"/>
<evidence type="ECO:0008006" key="3">
    <source>
        <dbReference type="Google" id="ProtNLM"/>
    </source>
</evidence>
<evidence type="ECO:0000313" key="2">
    <source>
        <dbReference type="EMBL" id="AFQ68250.1"/>
    </source>
</evidence>
<keyword evidence="2" id="KW-0614">Plasmid</keyword>
<name>A0A1L1V8G9_9MYCO</name>
<evidence type="ECO:0000256" key="1">
    <source>
        <dbReference type="SAM" id="MobiDB-lite"/>
    </source>
</evidence>
<dbReference type="EMBL" id="JF699753">
    <property type="protein sequence ID" value="AFQ68250.1"/>
    <property type="molecule type" value="Genomic_DNA"/>
</dbReference>
<protein>
    <recommendedName>
        <fullName evidence="3">PE domain-containing protein</fullName>
    </recommendedName>
</protein>
<organism evidence="2">
    <name type="scientific">Mycobacterium sp. MOTT-90</name>
    <dbReference type="NCBI Taxonomy" id="1069227"/>
    <lineage>
        <taxon>Bacteria</taxon>
        <taxon>Bacillati</taxon>
        <taxon>Actinomycetota</taxon>
        <taxon>Actinomycetes</taxon>
        <taxon>Mycobacteriales</taxon>
        <taxon>Mycobacteriaceae</taxon>
        <taxon>Mycobacterium</taxon>
    </lineage>
</organism>
<feature type="region of interest" description="Disordered" evidence="1">
    <location>
        <begin position="70"/>
        <end position="92"/>
    </location>
</feature>
<proteinExistence type="predicted"/>
<sequence length="120" mass="11610">MSSTDNTLNVSPERLAAGAATAGATETASVPAPLVPPPPGGTSLLDIAAGAAANAIVAMIAKADAADAAAAGTQTASLTESPPTVVQQDQQAAGDYQRSVTFPIPAVTPLAPGTGQVFTV</sequence>